<accession>A0AAV7KYK1</accession>
<evidence type="ECO:0000313" key="1">
    <source>
        <dbReference type="EMBL" id="KAJ1083305.1"/>
    </source>
</evidence>
<evidence type="ECO:0000313" key="2">
    <source>
        <dbReference type="Proteomes" id="UP001066276"/>
    </source>
</evidence>
<dbReference type="AlphaFoldDB" id="A0AAV7KYK1"/>
<comment type="caution">
    <text evidence="1">The sequence shown here is derived from an EMBL/GenBank/DDBJ whole genome shotgun (WGS) entry which is preliminary data.</text>
</comment>
<sequence>MSTVEPAPGKVSMVRPASVQIQKWIRRGPWWPELEPLTWNPKALGHYRRRECRQSNRRRERSPWYDRHRYRSRSGFRGDLGGRSWSR</sequence>
<reference evidence="1" key="1">
    <citation type="journal article" date="2022" name="bioRxiv">
        <title>Sequencing and chromosome-scale assembly of the giantPleurodeles waltlgenome.</title>
        <authorList>
            <person name="Brown T."/>
            <person name="Elewa A."/>
            <person name="Iarovenko S."/>
            <person name="Subramanian E."/>
            <person name="Araus A.J."/>
            <person name="Petzold A."/>
            <person name="Susuki M."/>
            <person name="Suzuki K.-i.T."/>
            <person name="Hayashi T."/>
            <person name="Toyoda A."/>
            <person name="Oliveira C."/>
            <person name="Osipova E."/>
            <person name="Leigh N.D."/>
            <person name="Simon A."/>
            <person name="Yun M.H."/>
        </authorList>
    </citation>
    <scope>NUCLEOTIDE SEQUENCE</scope>
    <source>
        <strain evidence="1">20211129_DDA</strain>
        <tissue evidence="1">Liver</tissue>
    </source>
</reference>
<keyword evidence="2" id="KW-1185">Reference proteome</keyword>
<dbReference type="EMBL" id="JANPWB010000016">
    <property type="protein sequence ID" value="KAJ1083305.1"/>
    <property type="molecule type" value="Genomic_DNA"/>
</dbReference>
<proteinExistence type="predicted"/>
<name>A0AAV7KYK1_PLEWA</name>
<dbReference type="Proteomes" id="UP001066276">
    <property type="component" value="Chromosome 12"/>
</dbReference>
<organism evidence="1 2">
    <name type="scientific">Pleurodeles waltl</name>
    <name type="common">Iberian ribbed newt</name>
    <dbReference type="NCBI Taxonomy" id="8319"/>
    <lineage>
        <taxon>Eukaryota</taxon>
        <taxon>Metazoa</taxon>
        <taxon>Chordata</taxon>
        <taxon>Craniata</taxon>
        <taxon>Vertebrata</taxon>
        <taxon>Euteleostomi</taxon>
        <taxon>Amphibia</taxon>
        <taxon>Batrachia</taxon>
        <taxon>Caudata</taxon>
        <taxon>Salamandroidea</taxon>
        <taxon>Salamandridae</taxon>
        <taxon>Pleurodelinae</taxon>
        <taxon>Pleurodeles</taxon>
    </lineage>
</organism>
<protein>
    <submittedName>
        <fullName evidence="1">Uncharacterized protein</fullName>
    </submittedName>
</protein>
<gene>
    <name evidence="1" type="ORF">NDU88_003464</name>
</gene>